<dbReference type="EMBL" id="QXHD01000004">
    <property type="protein sequence ID" value="NEZ56051.1"/>
    <property type="molecule type" value="Genomic_DNA"/>
</dbReference>
<dbReference type="PANTHER" id="PTHR33231:SF1">
    <property type="entry name" value="30S RIBOSOMAL PROTEIN"/>
    <property type="match status" value="1"/>
</dbReference>
<dbReference type="InterPro" id="IPR003489">
    <property type="entry name" value="RHF/RaiA"/>
</dbReference>
<gene>
    <name evidence="5" type="primary">raiA</name>
    <name evidence="2" type="synonym">hpf</name>
    <name evidence="5" type="ORF">DXZ20_10265</name>
</gene>
<evidence type="ECO:0000313" key="6">
    <source>
        <dbReference type="Proteomes" id="UP000481033"/>
    </source>
</evidence>
<accession>A0A6M0RK66</accession>
<dbReference type="AlphaFoldDB" id="A0A6M0RK66"/>
<comment type="subunit">
    <text evidence="2">Interacts with 100S ribosomes.</text>
</comment>
<comment type="caution">
    <text evidence="5">The sequence shown here is derived from an EMBL/GenBank/DDBJ whole genome shotgun (WGS) entry which is preliminary data.</text>
</comment>
<dbReference type="Gene3D" id="3.30.505.50">
    <property type="entry name" value="Sigma 54 modulation/S30EA ribosomal protein, C-terminal domain"/>
    <property type="match status" value="1"/>
</dbReference>
<feature type="compositionally biased region" description="Polar residues" evidence="3">
    <location>
        <begin position="106"/>
        <end position="122"/>
    </location>
</feature>
<sequence length="194" mass="22239">MRWVIQGKDLKVTDAINDYVRQKIGKALARHEDIATKVDVKLSAPLQIKKPSQQRAEVTVHASGTVIRAAEKHENLYASIDLVTDKLIRQLQKYKTKKQRRAQPRESLSNDLNQSLETTALESSDRSPELPPKVVRNKFFMMPPISVEEALDNLQLVDHDFYMFRNAQTDEINVIYERNHGGYGVIQPREQSDS</sequence>
<dbReference type="GO" id="GO:0043024">
    <property type="term" value="F:ribosomal small subunit binding"/>
    <property type="evidence" value="ECO:0007669"/>
    <property type="project" value="TreeGrafter"/>
</dbReference>
<evidence type="ECO:0000259" key="4">
    <source>
        <dbReference type="Pfam" id="PF16321"/>
    </source>
</evidence>
<keyword evidence="2" id="KW-0963">Cytoplasm</keyword>
<dbReference type="InterPro" id="IPR050574">
    <property type="entry name" value="HPF/YfiA_ribosome-assoc"/>
</dbReference>
<comment type="similarity">
    <text evidence="2">Belongs to the HPF/YfiA ribosome-associated protein family. Long HPF subfamily.</text>
</comment>
<dbReference type="GO" id="GO:0045900">
    <property type="term" value="P:negative regulation of translational elongation"/>
    <property type="evidence" value="ECO:0007669"/>
    <property type="project" value="TreeGrafter"/>
</dbReference>
<dbReference type="SUPFAM" id="SSF69754">
    <property type="entry name" value="Ribosome binding protein Y (YfiA homologue)"/>
    <property type="match status" value="1"/>
</dbReference>
<dbReference type="InterPro" id="IPR038416">
    <property type="entry name" value="Ribosom_S30AE_C_sf"/>
</dbReference>
<evidence type="ECO:0000256" key="3">
    <source>
        <dbReference type="SAM" id="MobiDB-lite"/>
    </source>
</evidence>
<protein>
    <recommendedName>
        <fullName evidence="2">Ribosome hibernation promoting factor</fullName>
        <shortName evidence="2">HPF</shortName>
    </recommendedName>
</protein>
<dbReference type="Proteomes" id="UP000481033">
    <property type="component" value="Unassembled WGS sequence"/>
</dbReference>
<feature type="domain" description="Sigma 54 modulation/S30EA ribosomal protein C-terminal" evidence="4">
    <location>
        <begin position="131"/>
        <end position="185"/>
    </location>
</feature>
<organism evidence="5 6">
    <name type="scientific">Adonisia turfae CCMR0081</name>
    <dbReference type="NCBI Taxonomy" id="2292702"/>
    <lineage>
        <taxon>Bacteria</taxon>
        <taxon>Bacillati</taxon>
        <taxon>Cyanobacteriota</taxon>
        <taxon>Adonisia</taxon>
        <taxon>Adonisia turfae</taxon>
    </lineage>
</organism>
<reference evidence="5 6" key="1">
    <citation type="journal article" date="2020" name="Microb. Ecol.">
        <title>Ecogenomics of the Marine Benthic Filamentous Cyanobacterium Adonisia.</title>
        <authorList>
            <person name="Walter J.M."/>
            <person name="Coutinho F.H."/>
            <person name="Leomil L."/>
            <person name="Hargreaves P.I."/>
            <person name="Campeao M.E."/>
            <person name="Vieira V.V."/>
            <person name="Silva B.S."/>
            <person name="Fistarol G.O."/>
            <person name="Salomon P.S."/>
            <person name="Sawabe T."/>
            <person name="Mino S."/>
            <person name="Hosokawa M."/>
            <person name="Miyashita H."/>
            <person name="Maruyama F."/>
            <person name="van Verk M.C."/>
            <person name="Dutilh B.E."/>
            <person name="Thompson C.C."/>
            <person name="Thompson F.L."/>
        </authorList>
    </citation>
    <scope>NUCLEOTIDE SEQUENCE [LARGE SCALE GENOMIC DNA]</scope>
    <source>
        <strain evidence="5 6">CCMR0081</strain>
    </source>
</reference>
<dbReference type="FunFam" id="3.30.505.50:FF:000003">
    <property type="entry name" value="ribosome-binding factor PSRP1, chloroplastic"/>
    <property type="match status" value="1"/>
</dbReference>
<dbReference type="RefSeq" id="WP_163670489.1">
    <property type="nucleotide sequence ID" value="NZ_QXHD01000004.1"/>
</dbReference>
<proteinExistence type="inferred from homology"/>
<dbReference type="InterPro" id="IPR034694">
    <property type="entry name" value="HPF_long/plastid"/>
</dbReference>
<keyword evidence="1 2" id="KW-0810">Translation regulation</keyword>
<dbReference type="Pfam" id="PF02482">
    <property type="entry name" value="Ribosomal_S30AE"/>
    <property type="match status" value="1"/>
</dbReference>
<comment type="function">
    <text evidence="2">Required for dimerization of active 70S ribosomes into 100S ribosomes in stationary phase; 100S ribosomes are translationally inactive and sometimes present during exponential growth.</text>
</comment>
<keyword evidence="6" id="KW-1185">Reference proteome</keyword>
<evidence type="ECO:0000256" key="1">
    <source>
        <dbReference type="ARBA" id="ARBA00022845"/>
    </source>
</evidence>
<dbReference type="GO" id="GO:0022627">
    <property type="term" value="C:cytosolic small ribosomal subunit"/>
    <property type="evidence" value="ECO:0007669"/>
    <property type="project" value="TreeGrafter"/>
</dbReference>
<dbReference type="Pfam" id="PF16321">
    <property type="entry name" value="Ribosom_S30AE_C"/>
    <property type="match status" value="1"/>
</dbReference>
<comment type="subcellular location">
    <subcellularLocation>
        <location evidence="2">Cytoplasm</location>
    </subcellularLocation>
</comment>
<dbReference type="Gene3D" id="3.30.160.100">
    <property type="entry name" value="Ribosome hibernation promotion factor-like"/>
    <property type="match status" value="1"/>
</dbReference>
<evidence type="ECO:0000256" key="2">
    <source>
        <dbReference type="HAMAP-Rule" id="MF_00839"/>
    </source>
</evidence>
<dbReference type="NCBIfam" id="TIGR00741">
    <property type="entry name" value="yfiA"/>
    <property type="match status" value="1"/>
</dbReference>
<evidence type="ECO:0000313" key="5">
    <source>
        <dbReference type="EMBL" id="NEZ56051.1"/>
    </source>
</evidence>
<dbReference type="HAMAP" id="MF_00839">
    <property type="entry name" value="HPF"/>
    <property type="match status" value="1"/>
</dbReference>
<dbReference type="InterPro" id="IPR036567">
    <property type="entry name" value="RHF-like"/>
</dbReference>
<feature type="region of interest" description="Disordered" evidence="3">
    <location>
        <begin position="95"/>
        <end position="129"/>
    </location>
</feature>
<dbReference type="PANTHER" id="PTHR33231">
    <property type="entry name" value="30S RIBOSOMAL PROTEIN"/>
    <property type="match status" value="1"/>
</dbReference>
<name>A0A6M0RK66_9CYAN</name>
<dbReference type="InterPro" id="IPR032528">
    <property type="entry name" value="Ribosom_S30AE_C"/>
</dbReference>
<dbReference type="CDD" id="cd00552">
    <property type="entry name" value="RaiA"/>
    <property type="match status" value="1"/>
</dbReference>